<evidence type="ECO:0000256" key="1">
    <source>
        <dbReference type="ARBA" id="ARBA00004123"/>
    </source>
</evidence>
<evidence type="ECO:0000313" key="9">
    <source>
        <dbReference type="Proteomes" id="UP000834106"/>
    </source>
</evidence>
<name>A0AAD1ZTZ3_9LAMI</name>
<proteinExistence type="predicted"/>
<reference evidence="8" key="1">
    <citation type="submission" date="2023-05" db="EMBL/GenBank/DDBJ databases">
        <authorList>
            <person name="Huff M."/>
        </authorList>
    </citation>
    <scope>NUCLEOTIDE SEQUENCE</scope>
</reference>
<dbReference type="InterPro" id="IPR001005">
    <property type="entry name" value="SANT/Myb"/>
</dbReference>
<keyword evidence="9" id="KW-1185">Reference proteome</keyword>
<feature type="domain" description="Myb-like" evidence="7">
    <location>
        <begin position="68"/>
        <end position="124"/>
    </location>
</feature>
<evidence type="ECO:0000256" key="4">
    <source>
        <dbReference type="ARBA" id="ARBA00023163"/>
    </source>
</evidence>
<protein>
    <recommendedName>
        <fullName evidence="7">Myb-like domain-containing protein</fullName>
    </recommendedName>
</protein>
<dbReference type="PROSITE" id="PS50090">
    <property type="entry name" value="MYB_LIKE"/>
    <property type="match status" value="1"/>
</dbReference>
<dbReference type="PANTHER" id="PTHR21654:SF84">
    <property type="entry name" value="SI:DKEY-66I24.7"/>
    <property type="match status" value="1"/>
</dbReference>
<evidence type="ECO:0000256" key="5">
    <source>
        <dbReference type="ARBA" id="ARBA00023242"/>
    </source>
</evidence>
<dbReference type="GO" id="GO:0003677">
    <property type="term" value="F:DNA binding"/>
    <property type="evidence" value="ECO:0007669"/>
    <property type="project" value="UniProtKB-KW"/>
</dbReference>
<evidence type="ECO:0000256" key="6">
    <source>
        <dbReference type="SAM" id="MobiDB-lite"/>
    </source>
</evidence>
<evidence type="ECO:0000256" key="2">
    <source>
        <dbReference type="ARBA" id="ARBA00023015"/>
    </source>
</evidence>
<organism evidence="8 9">
    <name type="scientific">Fraxinus pennsylvanica</name>
    <dbReference type="NCBI Taxonomy" id="56036"/>
    <lineage>
        <taxon>Eukaryota</taxon>
        <taxon>Viridiplantae</taxon>
        <taxon>Streptophyta</taxon>
        <taxon>Embryophyta</taxon>
        <taxon>Tracheophyta</taxon>
        <taxon>Spermatophyta</taxon>
        <taxon>Magnoliopsida</taxon>
        <taxon>eudicotyledons</taxon>
        <taxon>Gunneridae</taxon>
        <taxon>Pentapetalae</taxon>
        <taxon>asterids</taxon>
        <taxon>lamiids</taxon>
        <taxon>Lamiales</taxon>
        <taxon>Oleaceae</taxon>
        <taxon>Oleeae</taxon>
        <taxon>Fraxinus</taxon>
    </lineage>
</organism>
<dbReference type="CDD" id="cd12203">
    <property type="entry name" value="GT1"/>
    <property type="match status" value="1"/>
</dbReference>
<dbReference type="PANTHER" id="PTHR21654">
    <property type="entry name" value="FI21293P1"/>
    <property type="match status" value="1"/>
</dbReference>
<dbReference type="AlphaFoldDB" id="A0AAD1ZTZ3"/>
<sequence length="324" mass="38009">MIFDSPKNVSNPSNSPRNPPPSTLHHQQHPFTIPPPPSLPPFSASPSGGPSGGDDDEFPRRDERCLQWSNQETRDFIEIRGLLEEDFTSTKRNKNLWEMVVSRMREKGYRRTPDQCKCKWKNLVSRYKGQETYVVGSSQQCPFFDELHAVLSASANDMHQTQFDYEVALMRGRKRLKNVTGYQSAEKEEEDDESNAEEVVKAPKRRVGREKQQRTRASEKLSKESSTNTDNTDSILSSLNEMMKSFFQQQQVIDMQWRESMEKRAQERDLCEREWRQTMEKLERDRLMMEQAWRERDEKRRTREDSLAEKRDALLTTLVNKLVP</sequence>
<dbReference type="EMBL" id="OU503049">
    <property type="protein sequence ID" value="CAI9775643.1"/>
    <property type="molecule type" value="Genomic_DNA"/>
</dbReference>
<dbReference type="InterPro" id="IPR044822">
    <property type="entry name" value="Myb_DNA-bind_4"/>
</dbReference>
<accession>A0AAD1ZTZ3</accession>
<gene>
    <name evidence="8" type="ORF">FPE_LOCUS23073</name>
</gene>
<keyword evidence="2" id="KW-0805">Transcription regulation</keyword>
<dbReference type="GO" id="GO:0005634">
    <property type="term" value="C:nucleus"/>
    <property type="evidence" value="ECO:0007669"/>
    <property type="project" value="UniProtKB-SubCell"/>
</dbReference>
<feature type="compositionally biased region" description="Low complexity" evidence="6">
    <location>
        <begin position="1"/>
        <end position="16"/>
    </location>
</feature>
<dbReference type="Proteomes" id="UP000834106">
    <property type="component" value="Chromosome 14"/>
</dbReference>
<keyword evidence="5" id="KW-0539">Nucleus</keyword>
<dbReference type="GO" id="GO:0006355">
    <property type="term" value="P:regulation of DNA-templated transcription"/>
    <property type="evidence" value="ECO:0007669"/>
    <property type="project" value="UniProtKB-ARBA"/>
</dbReference>
<feature type="region of interest" description="Disordered" evidence="6">
    <location>
        <begin position="1"/>
        <end position="60"/>
    </location>
</feature>
<keyword evidence="4" id="KW-0804">Transcription</keyword>
<dbReference type="Gene3D" id="1.10.10.60">
    <property type="entry name" value="Homeodomain-like"/>
    <property type="match status" value="1"/>
</dbReference>
<comment type="subcellular location">
    <subcellularLocation>
        <location evidence="1">Nucleus</location>
    </subcellularLocation>
</comment>
<feature type="compositionally biased region" description="Basic and acidic residues" evidence="6">
    <location>
        <begin position="209"/>
        <end position="223"/>
    </location>
</feature>
<evidence type="ECO:0000256" key="3">
    <source>
        <dbReference type="ARBA" id="ARBA00023125"/>
    </source>
</evidence>
<evidence type="ECO:0000259" key="7">
    <source>
        <dbReference type="PROSITE" id="PS50090"/>
    </source>
</evidence>
<dbReference type="Pfam" id="PF13837">
    <property type="entry name" value="Myb_DNA-bind_4"/>
    <property type="match status" value="1"/>
</dbReference>
<feature type="compositionally biased region" description="Acidic residues" evidence="6">
    <location>
        <begin position="187"/>
        <end position="196"/>
    </location>
</feature>
<keyword evidence="3" id="KW-0238">DNA-binding</keyword>
<dbReference type="FunFam" id="1.10.10.60:FF:000032">
    <property type="entry name" value="Zinc finger and SCAN domain-containing 20"/>
    <property type="match status" value="1"/>
</dbReference>
<feature type="compositionally biased region" description="Polar residues" evidence="6">
    <location>
        <begin position="224"/>
        <end position="234"/>
    </location>
</feature>
<feature type="region of interest" description="Disordered" evidence="6">
    <location>
        <begin position="181"/>
        <end position="234"/>
    </location>
</feature>
<evidence type="ECO:0000313" key="8">
    <source>
        <dbReference type="EMBL" id="CAI9775643.1"/>
    </source>
</evidence>